<evidence type="ECO:0000256" key="1">
    <source>
        <dbReference type="SAM" id="MobiDB-lite"/>
    </source>
</evidence>
<dbReference type="InParanoid" id="C5KB21"/>
<keyword evidence="3" id="KW-1185">Reference proteome</keyword>
<dbReference type="EMBL" id="GG671811">
    <property type="protein sequence ID" value="EER18347.1"/>
    <property type="molecule type" value="Genomic_DNA"/>
</dbReference>
<dbReference type="RefSeq" id="XP_002786551.1">
    <property type="nucleotide sequence ID" value="XM_002786505.1"/>
</dbReference>
<name>C5KB21_PERM5</name>
<accession>C5KB21</accession>
<dbReference type="GeneID" id="9049077"/>
<feature type="region of interest" description="Disordered" evidence="1">
    <location>
        <begin position="169"/>
        <end position="253"/>
    </location>
</feature>
<dbReference type="AlphaFoldDB" id="C5KB21"/>
<dbReference type="OrthoDB" id="1669105at2759"/>
<proteinExistence type="predicted"/>
<dbReference type="Proteomes" id="UP000007800">
    <property type="component" value="Unassembled WGS sequence"/>
</dbReference>
<evidence type="ECO:0000313" key="2">
    <source>
        <dbReference type="EMBL" id="EER18347.1"/>
    </source>
</evidence>
<evidence type="ECO:0000313" key="3">
    <source>
        <dbReference type="Proteomes" id="UP000007800"/>
    </source>
</evidence>
<protein>
    <submittedName>
        <fullName evidence="2">Uncharacterized protein</fullName>
    </submittedName>
</protein>
<organism evidence="3">
    <name type="scientific">Perkinsus marinus (strain ATCC 50983 / TXsc)</name>
    <dbReference type="NCBI Taxonomy" id="423536"/>
    <lineage>
        <taxon>Eukaryota</taxon>
        <taxon>Sar</taxon>
        <taxon>Alveolata</taxon>
        <taxon>Perkinsozoa</taxon>
        <taxon>Perkinsea</taxon>
        <taxon>Perkinsida</taxon>
        <taxon>Perkinsidae</taxon>
        <taxon>Perkinsus</taxon>
    </lineage>
</organism>
<feature type="compositionally biased region" description="Basic and acidic residues" evidence="1">
    <location>
        <begin position="177"/>
        <end position="192"/>
    </location>
</feature>
<sequence length="480" mass="53653">MSSAALAFDAECSEKDWLKSTVSEASAENVAAAAAAAQQTDTLGSLSQTLRQVAGTMQDLASELRSLKSKSMVMQHFTTKRRTSVSGDPINPVFFCAQRPNLEQKIDALPVNIQVKFYDILDERLNLTHARATDEQVMELLTDVAKEASPVTPINSNIESSTEYFHTVRTSPTSHCGHGEPERCHSPSEVEPPHNLPSSAEEDNSLRDEDFSLDSFSTDDDSDMDEESSDEPLELPPRDDDPPASEPEYGDEPFTVFEGNIFDVVSEYLKSKPHYRLVNGCIEELKTKRKTCYLECRRTVSSRNEGREASKGAKPDWRLWPAFTCHLRRIKVRQNGPLCHMYPLRGVTATNEDWREHSHFPGTEDCRSARIPPDILDDWQIWLAEQPCIPTAQLKTKSRQKCIDGQYSTTSIEFITQKGLDNFEAVRSALRSIKKSRECGLSVEAFTRELRELACDAAELEGRVADIIRSIDAVEAGSGS</sequence>
<gene>
    <name evidence="2" type="ORF">Pmar_PMAR005257</name>
</gene>
<reference evidence="2 3" key="1">
    <citation type="submission" date="2008-07" db="EMBL/GenBank/DDBJ databases">
        <authorList>
            <person name="El-Sayed N."/>
            <person name="Caler E."/>
            <person name="Inman J."/>
            <person name="Amedeo P."/>
            <person name="Hass B."/>
            <person name="Wortman J."/>
        </authorList>
    </citation>
    <scope>NUCLEOTIDE SEQUENCE [LARGE SCALE GENOMIC DNA]</scope>
    <source>
        <strain evidence="3">ATCC 50983 / TXsc</strain>
    </source>
</reference>
<feature type="compositionally biased region" description="Acidic residues" evidence="1">
    <location>
        <begin position="217"/>
        <end position="233"/>
    </location>
</feature>